<gene>
    <name evidence="17" type="ORF">SAMN05216233_12216</name>
</gene>
<keyword evidence="3" id="KW-1003">Cell membrane</keyword>
<comment type="subcellular location">
    <subcellularLocation>
        <location evidence="2">Cell membrane</location>
    </subcellularLocation>
    <subcellularLocation>
        <location evidence="1">Membrane</location>
        <topology evidence="1">Single-pass membrane protein</topology>
    </subcellularLocation>
</comment>
<evidence type="ECO:0000313" key="18">
    <source>
        <dbReference type="Proteomes" id="UP000198870"/>
    </source>
</evidence>
<feature type="domain" description="Penicillin-binding protein dimerisation" evidence="16">
    <location>
        <begin position="75"/>
        <end position="246"/>
    </location>
</feature>
<keyword evidence="11 14" id="KW-1133">Transmembrane helix</keyword>
<evidence type="ECO:0000256" key="13">
    <source>
        <dbReference type="ARBA" id="ARBA00023316"/>
    </source>
</evidence>
<evidence type="ECO:0000256" key="9">
    <source>
        <dbReference type="ARBA" id="ARBA00022960"/>
    </source>
</evidence>
<dbReference type="EMBL" id="FMUX01000022">
    <property type="protein sequence ID" value="SCY79554.1"/>
    <property type="molecule type" value="Genomic_DNA"/>
</dbReference>
<organism evidence="17 18">
    <name type="scientific">Desulfoluna spongiiphila</name>
    <dbReference type="NCBI Taxonomy" id="419481"/>
    <lineage>
        <taxon>Bacteria</taxon>
        <taxon>Pseudomonadati</taxon>
        <taxon>Thermodesulfobacteriota</taxon>
        <taxon>Desulfobacteria</taxon>
        <taxon>Desulfobacterales</taxon>
        <taxon>Desulfolunaceae</taxon>
        <taxon>Desulfoluna</taxon>
    </lineage>
</organism>
<dbReference type="GO" id="GO:0008658">
    <property type="term" value="F:penicillin binding"/>
    <property type="evidence" value="ECO:0007669"/>
    <property type="project" value="InterPro"/>
</dbReference>
<keyword evidence="17" id="KW-0808">Transferase</keyword>
<keyword evidence="5" id="KW-0121">Carboxypeptidase</keyword>
<dbReference type="GO" id="GO:0071972">
    <property type="term" value="F:peptidoglycan L,D-transpeptidase activity"/>
    <property type="evidence" value="ECO:0007669"/>
    <property type="project" value="TreeGrafter"/>
</dbReference>
<dbReference type="GO" id="GO:0009252">
    <property type="term" value="P:peptidoglycan biosynthetic process"/>
    <property type="evidence" value="ECO:0007669"/>
    <property type="project" value="UniProtKB-KW"/>
</dbReference>
<dbReference type="GO" id="GO:0009002">
    <property type="term" value="F:serine-type D-Ala-D-Ala carboxypeptidase activity"/>
    <property type="evidence" value="ECO:0007669"/>
    <property type="project" value="InterPro"/>
</dbReference>
<dbReference type="InterPro" id="IPR050515">
    <property type="entry name" value="Beta-lactam/transpept"/>
</dbReference>
<dbReference type="FunFam" id="3.40.710.10:FF:000024">
    <property type="entry name" value="Penicillin-binding protein 2"/>
    <property type="match status" value="1"/>
</dbReference>
<evidence type="ECO:0000256" key="12">
    <source>
        <dbReference type="ARBA" id="ARBA00023136"/>
    </source>
</evidence>
<keyword evidence="9" id="KW-0133">Cell shape</keyword>
<dbReference type="NCBIfam" id="TIGR03423">
    <property type="entry name" value="pbp2_mrdA"/>
    <property type="match status" value="1"/>
</dbReference>
<evidence type="ECO:0000256" key="11">
    <source>
        <dbReference type="ARBA" id="ARBA00022989"/>
    </source>
</evidence>
<evidence type="ECO:0000256" key="7">
    <source>
        <dbReference type="ARBA" id="ARBA00022692"/>
    </source>
</evidence>
<dbReference type="AlphaFoldDB" id="A0A1G5IUK8"/>
<feature type="domain" description="Penicillin-binding protein transpeptidase" evidence="15">
    <location>
        <begin position="278"/>
        <end position="614"/>
    </location>
</feature>
<evidence type="ECO:0000256" key="6">
    <source>
        <dbReference type="ARBA" id="ARBA00022670"/>
    </source>
</evidence>
<reference evidence="17 18" key="1">
    <citation type="submission" date="2016-10" db="EMBL/GenBank/DDBJ databases">
        <authorList>
            <person name="de Groot N.N."/>
        </authorList>
    </citation>
    <scope>NUCLEOTIDE SEQUENCE [LARGE SCALE GENOMIC DNA]</scope>
    <source>
        <strain evidence="17 18">AA1</strain>
    </source>
</reference>
<keyword evidence="10" id="KW-0573">Peptidoglycan synthesis</keyword>
<evidence type="ECO:0000313" key="17">
    <source>
        <dbReference type="EMBL" id="SCY79554.1"/>
    </source>
</evidence>
<dbReference type="InterPro" id="IPR001460">
    <property type="entry name" value="PCN-bd_Tpept"/>
</dbReference>
<keyword evidence="4" id="KW-0997">Cell inner membrane</keyword>
<accession>A0A1G5IUK8</accession>
<dbReference type="Pfam" id="PF03717">
    <property type="entry name" value="PBP_dimer"/>
    <property type="match status" value="1"/>
</dbReference>
<evidence type="ECO:0000259" key="15">
    <source>
        <dbReference type="Pfam" id="PF00905"/>
    </source>
</evidence>
<evidence type="ECO:0000256" key="1">
    <source>
        <dbReference type="ARBA" id="ARBA00004167"/>
    </source>
</evidence>
<dbReference type="GO" id="GO:0071555">
    <property type="term" value="P:cell wall organization"/>
    <property type="evidence" value="ECO:0007669"/>
    <property type="project" value="UniProtKB-KW"/>
</dbReference>
<dbReference type="Pfam" id="PF00905">
    <property type="entry name" value="Transpeptidase"/>
    <property type="match status" value="1"/>
</dbReference>
<dbReference type="PANTHER" id="PTHR30627:SF2">
    <property type="entry name" value="PEPTIDOGLYCAN D,D-TRANSPEPTIDASE MRDA"/>
    <property type="match status" value="1"/>
</dbReference>
<dbReference type="SUPFAM" id="SSF56519">
    <property type="entry name" value="Penicillin binding protein dimerisation domain"/>
    <property type="match status" value="1"/>
</dbReference>
<evidence type="ECO:0000256" key="4">
    <source>
        <dbReference type="ARBA" id="ARBA00022519"/>
    </source>
</evidence>
<dbReference type="PANTHER" id="PTHR30627">
    <property type="entry name" value="PEPTIDOGLYCAN D,D-TRANSPEPTIDASE"/>
    <property type="match status" value="1"/>
</dbReference>
<dbReference type="SUPFAM" id="SSF56601">
    <property type="entry name" value="beta-lactamase/transpeptidase-like"/>
    <property type="match status" value="1"/>
</dbReference>
<dbReference type="RefSeq" id="WP_226860103.1">
    <property type="nucleotide sequence ID" value="NZ_FMUX01000022.1"/>
</dbReference>
<evidence type="ECO:0000256" key="3">
    <source>
        <dbReference type="ARBA" id="ARBA00022475"/>
    </source>
</evidence>
<dbReference type="Gene3D" id="3.40.710.10">
    <property type="entry name" value="DD-peptidase/beta-lactamase superfamily"/>
    <property type="match status" value="1"/>
</dbReference>
<dbReference type="GO" id="GO:0008360">
    <property type="term" value="P:regulation of cell shape"/>
    <property type="evidence" value="ECO:0007669"/>
    <property type="project" value="UniProtKB-KW"/>
</dbReference>
<name>A0A1G5IUK8_9BACT</name>
<dbReference type="InterPro" id="IPR005311">
    <property type="entry name" value="PBP_dimer"/>
</dbReference>
<keyword evidence="12 14" id="KW-0472">Membrane</keyword>
<keyword evidence="18" id="KW-1185">Reference proteome</keyword>
<proteinExistence type="predicted"/>
<dbReference type="InterPro" id="IPR017790">
    <property type="entry name" value="Penicillin-binding_protein_2"/>
</dbReference>
<dbReference type="Gene3D" id="3.90.1310.10">
    <property type="entry name" value="Penicillin-binding protein 2a (Domain 2)"/>
    <property type="match status" value="1"/>
</dbReference>
<dbReference type="InterPro" id="IPR012338">
    <property type="entry name" value="Beta-lactam/transpept-like"/>
</dbReference>
<keyword evidence="7 14" id="KW-0812">Transmembrane</keyword>
<dbReference type="Gene3D" id="3.30.1390.30">
    <property type="entry name" value="Penicillin-binding protein 2a, domain 3"/>
    <property type="match status" value="1"/>
</dbReference>
<evidence type="ECO:0000256" key="8">
    <source>
        <dbReference type="ARBA" id="ARBA00022801"/>
    </source>
</evidence>
<dbReference type="GO" id="GO:0006508">
    <property type="term" value="P:proteolysis"/>
    <property type="evidence" value="ECO:0007669"/>
    <property type="project" value="UniProtKB-KW"/>
</dbReference>
<sequence>MSDLPRNRDVEGTGGSEGYLNSPDGEWFNRRLKGTMILIFIAFSVILVRLFYLQIINGQVYRELSTNNRIRLQSLPPSRGLIYDSQGNLLVDNRPAFDLIIVPRDAQPVSETLERLSQFTGIPVEEMAGKIAKKGGDNSSRQVVLKRDIGRDALAPVEVNSFDLPGVVVKVRPKRFYLNPGMAAHLLGYLGEINARELSSGKHPEASGGDFIGKFGIEKVMEPLLRGSQGGRQVEVDARGRVIRELKRVEADPGKNIYLTVNTELQKRSEALLKGDVGAVVALDPRNGAVLAMASSPTFDQNDFVSGLSYAKWNALKNNPGRPMENKATQALYPPASIYKIVSSIAALEEKVVDEKTHFFCSGTHAFGDRVYRCWKRTGHGSINLEDSIAQSCDVYFYEVGEKLGVDRLAFYARGCGLGKPTGVELDNERAGLIPTAEWKRRKLNEGWHSGETLSLSIGQSYNLVTPIQMAMLIASVGNGGVIYKPYILGKMETADGALVKQTLPVVNGRLPASKKTLALVRKGLWGTVNDRKGTAKVAAIEGVTVAGKTGTAQVISKAKRDSRTKKSIRKFRDHAWFVAYAPVENPTIAVAVIVEHGEGGSTKAAPIARKVIETYLGKGEAARD</sequence>
<dbReference type="Proteomes" id="UP000198870">
    <property type="component" value="Unassembled WGS sequence"/>
</dbReference>
<evidence type="ECO:0000256" key="5">
    <source>
        <dbReference type="ARBA" id="ARBA00022645"/>
    </source>
</evidence>
<evidence type="ECO:0000256" key="14">
    <source>
        <dbReference type="SAM" id="Phobius"/>
    </source>
</evidence>
<dbReference type="InterPro" id="IPR036138">
    <property type="entry name" value="PBP_dimer_sf"/>
</dbReference>
<protein>
    <submittedName>
        <fullName evidence="17">Peptidoglycan glycosyltransferase</fullName>
    </submittedName>
</protein>
<dbReference type="GO" id="GO:0016740">
    <property type="term" value="F:transferase activity"/>
    <property type="evidence" value="ECO:0007669"/>
    <property type="project" value="UniProtKB-KW"/>
</dbReference>
<feature type="transmembrane region" description="Helical" evidence="14">
    <location>
        <begin position="36"/>
        <end position="55"/>
    </location>
</feature>
<evidence type="ECO:0000256" key="10">
    <source>
        <dbReference type="ARBA" id="ARBA00022984"/>
    </source>
</evidence>
<dbReference type="GO" id="GO:0005886">
    <property type="term" value="C:plasma membrane"/>
    <property type="evidence" value="ECO:0007669"/>
    <property type="project" value="UniProtKB-SubCell"/>
</dbReference>
<keyword evidence="6" id="KW-0645">Protease</keyword>
<evidence type="ECO:0000259" key="16">
    <source>
        <dbReference type="Pfam" id="PF03717"/>
    </source>
</evidence>
<keyword evidence="8" id="KW-0378">Hydrolase</keyword>
<keyword evidence="13" id="KW-0961">Cell wall biogenesis/degradation</keyword>
<dbReference type="STRING" id="419481.SAMN05216233_12216"/>
<evidence type="ECO:0000256" key="2">
    <source>
        <dbReference type="ARBA" id="ARBA00004236"/>
    </source>
</evidence>